<name>A0A9D1XZB8_9FIRM</name>
<feature type="chain" id="PRO_5038932185" description="DUF5666 domain-containing protein" evidence="2">
    <location>
        <begin position="29"/>
        <end position="170"/>
    </location>
</feature>
<feature type="region of interest" description="Disordered" evidence="1">
    <location>
        <begin position="32"/>
        <end position="62"/>
    </location>
</feature>
<feature type="signal peptide" evidence="2">
    <location>
        <begin position="1"/>
        <end position="28"/>
    </location>
</feature>
<reference evidence="3" key="2">
    <citation type="submission" date="2021-04" db="EMBL/GenBank/DDBJ databases">
        <authorList>
            <person name="Gilroy R."/>
        </authorList>
    </citation>
    <scope>NUCLEOTIDE SEQUENCE</scope>
    <source>
        <strain evidence="3">ChiHecec2B26-7398</strain>
    </source>
</reference>
<gene>
    <name evidence="3" type="ORF">H9846_02740</name>
</gene>
<evidence type="ECO:0000313" key="3">
    <source>
        <dbReference type="EMBL" id="HIX94353.1"/>
    </source>
</evidence>
<comment type="caution">
    <text evidence="3">The sequence shown here is derived from an EMBL/GenBank/DDBJ whole genome shotgun (WGS) entry which is preliminary data.</text>
</comment>
<evidence type="ECO:0000256" key="2">
    <source>
        <dbReference type="SAM" id="SignalP"/>
    </source>
</evidence>
<proteinExistence type="predicted"/>
<dbReference type="EMBL" id="DXEI01000046">
    <property type="protein sequence ID" value="HIX94353.1"/>
    <property type="molecule type" value="Genomic_DNA"/>
</dbReference>
<sequence>MKRLLIVCILAALLCAGLAVLVQSCAPAQETASPALSPGMAPAQAGYTPAPPETTPAPASVETAQDALPAPDLRGTIEVVDGTTLLLDPVRVTAQGEGWAVAGGGGALGTAVAVQTDAAQIETVRVYNGGHEPPQPADESALTPGDMVYLYGAWAGETFAAQRIVVLQMG</sequence>
<keyword evidence="2" id="KW-0732">Signal</keyword>
<organism evidence="3 4">
    <name type="scientific">Candidatus Gemmiger excrementipullorum</name>
    <dbReference type="NCBI Taxonomy" id="2838610"/>
    <lineage>
        <taxon>Bacteria</taxon>
        <taxon>Bacillati</taxon>
        <taxon>Bacillota</taxon>
        <taxon>Clostridia</taxon>
        <taxon>Eubacteriales</taxon>
        <taxon>Gemmiger</taxon>
    </lineage>
</organism>
<protein>
    <recommendedName>
        <fullName evidence="5">DUF5666 domain-containing protein</fullName>
    </recommendedName>
</protein>
<dbReference type="Proteomes" id="UP000886751">
    <property type="component" value="Unassembled WGS sequence"/>
</dbReference>
<dbReference type="PROSITE" id="PS51257">
    <property type="entry name" value="PROKAR_LIPOPROTEIN"/>
    <property type="match status" value="1"/>
</dbReference>
<evidence type="ECO:0008006" key="5">
    <source>
        <dbReference type="Google" id="ProtNLM"/>
    </source>
</evidence>
<evidence type="ECO:0000256" key="1">
    <source>
        <dbReference type="SAM" id="MobiDB-lite"/>
    </source>
</evidence>
<evidence type="ECO:0000313" key="4">
    <source>
        <dbReference type="Proteomes" id="UP000886751"/>
    </source>
</evidence>
<dbReference type="AlphaFoldDB" id="A0A9D1XZB8"/>
<reference evidence="3" key="1">
    <citation type="journal article" date="2021" name="PeerJ">
        <title>Extensive microbial diversity within the chicken gut microbiome revealed by metagenomics and culture.</title>
        <authorList>
            <person name="Gilroy R."/>
            <person name="Ravi A."/>
            <person name="Getino M."/>
            <person name="Pursley I."/>
            <person name="Horton D.L."/>
            <person name="Alikhan N.F."/>
            <person name="Baker D."/>
            <person name="Gharbi K."/>
            <person name="Hall N."/>
            <person name="Watson M."/>
            <person name="Adriaenssens E.M."/>
            <person name="Foster-Nyarko E."/>
            <person name="Jarju S."/>
            <person name="Secka A."/>
            <person name="Antonio M."/>
            <person name="Oren A."/>
            <person name="Chaudhuri R.R."/>
            <person name="La Ragione R."/>
            <person name="Hildebrand F."/>
            <person name="Pallen M.J."/>
        </authorList>
    </citation>
    <scope>NUCLEOTIDE SEQUENCE</scope>
    <source>
        <strain evidence="3">ChiHecec2B26-7398</strain>
    </source>
</reference>
<accession>A0A9D1XZB8</accession>